<evidence type="ECO:0000259" key="4">
    <source>
        <dbReference type="Pfam" id="PF13193"/>
    </source>
</evidence>
<keyword evidence="6" id="KW-1185">Reference proteome</keyword>
<dbReference type="HOGENOM" id="CLU_000022_59_7_11"/>
<dbReference type="InterPro" id="IPR025110">
    <property type="entry name" value="AMP-bd_C"/>
</dbReference>
<name>S4XG93_9CORY</name>
<dbReference type="InterPro" id="IPR045851">
    <property type="entry name" value="AMP-bd_C_sf"/>
</dbReference>
<dbReference type="GO" id="GO:0031956">
    <property type="term" value="F:medium-chain fatty acid-CoA ligase activity"/>
    <property type="evidence" value="ECO:0007669"/>
    <property type="project" value="TreeGrafter"/>
</dbReference>
<dbReference type="FunFam" id="2.30.38.10:FF:000003">
    <property type="entry name" value="Vibriobactin-specific 2,3-dihydroxybenzoate-AMP ligase"/>
    <property type="match status" value="1"/>
</dbReference>
<evidence type="ECO:0000256" key="1">
    <source>
        <dbReference type="ARBA" id="ARBA00006432"/>
    </source>
</evidence>
<organism evidence="5 6">
    <name type="scientific">Corynebacterium terpenotabidum Y-11</name>
    <dbReference type="NCBI Taxonomy" id="1200352"/>
    <lineage>
        <taxon>Bacteria</taxon>
        <taxon>Bacillati</taxon>
        <taxon>Actinomycetota</taxon>
        <taxon>Actinomycetes</taxon>
        <taxon>Mycobacteriales</taxon>
        <taxon>Corynebacteriaceae</taxon>
        <taxon>Corynebacterium</taxon>
    </lineage>
</organism>
<dbReference type="AlphaFoldDB" id="S4XG93"/>
<comment type="similarity">
    <text evidence="1">Belongs to the ATP-dependent AMP-binding enzyme family.</text>
</comment>
<protein>
    <submittedName>
        <fullName evidence="5">2,3-dihydroxybenzoate-AMP ligase</fullName>
    </submittedName>
</protein>
<dbReference type="eggNOG" id="COG1021">
    <property type="taxonomic scope" value="Bacteria"/>
</dbReference>
<dbReference type="Pfam" id="PF00501">
    <property type="entry name" value="AMP-binding"/>
    <property type="match status" value="1"/>
</dbReference>
<proteinExistence type="inferred from homology"/>
<evidence type="ECO:0000256" key="2">
    <source>
        <dbReference type="ARBA" id="ARBA00022598"/>
    </source>
</evidence>
<dbReference type="PROSITE" id="PS00455">
    <property type="entry name" value="AMP_BINDING"/>
    <property type="match status" value="1"/>
</dbReference>
<dbReference type="STRING" id="1200352.A606_09800"/>
<dbReference type="InterPro" id="IPR000873">
    <property type="entry name" value="AMP-dep_synth/lig_dom"/>
</dbReference>
<dbReference type="GO" id="GO:0006631">
    <property type="term" value="P:fatty acid metabolic process"/>
    <property type="evidence" value="ECO:0007669"/>
    <property type="project" value="TreeGrafter"/>
</dbReference>
<dbReference type="SUPFAM" id="SSF56801">
    <property type="entry name" value="Acetyl-CoA synthetase-like"/>
    <property type="match status" value="1"/>
</dbReference>
<keyword evidence="2 5" id="KW-0436">Ligase</keyword>
<evidence type="ECO:0000313" key="5">
    <source>
        <dbReference type="EMBL" id="AGP31599.1"/>
    </source>
</evidence>
<dbReference type="PATRIC" id="fig|1200352.3.peg.1995"/>
<dbReference type="KEGG" id="cter:A606_09800"/>
<sequence>MTDSVTAPMTPLEAAADPGVLATGVPLDVADHYRDLGAWTGDTHWQLFRRAVDQWPSDCAAIDRTRSVTWAELDTGVSRAAAVLADAGVSRGDGVILQLPNSIAYLETVFAVWRLGAIPVFSLPAHGSGEIRHFAAHGPARFYVSTARPNKHLTRVHRDITAADTDIDLTVILVDETAPWTEAASLPVPDAVEVPPSELAFLQLSGGTTGVPKQIPKTHDDYLYSVRASVEACGLGHGDVLLVALPAAHNFTMSSPGILGAVQVGAAIVFAADPMPTEVLPLIAAHRVTHLALVPPALISLLNFPGRGDYDISSVTTVWVGGAKLSEAAARRVTPELGWRLQQVFGMAEGLVNYTPLDASIEEIVSTQGRPMSPWDEIRVVDDDDVDVPAGTPGNLLTRGPYTIRRYHRAPEVNARSFTPDGFYRTGDIVVVDGRTLTVVGRAKDQINRGGEKIAPEAVENALLMHPGVHDVSVVGVPDEILGEKIRAFVILRDGAGAAPTPTALRKFARESGLASFAVPDIIDIVDEFPLTGVGKVSKKAQQQ</sequence>
<dbReference type="PANTHER" id="PTHR43201">
    <property type="entry name" value="ACYL-COA SYNTHETASE"/>
    <property type="match status" value="1"/>
</dbReference>
<dbReference type="Gene3D" id="3.30.300.30">
    <property type="match status" value="1"/>
</dbReference>
<gene>
    <name evidence="5" type="ORF">A606_09800</name>
</gene>
<dbReference type="Gene3D" id="3.40.50.12780">
    <property type="entry name" value="N-terminal domain of ligase-like"/>
    <property type="match status" value="1"/>
</dbReference>
<evidence type="ECO:0000259" key="3">
    <source>
        <dbReference type="Pfam" id="PF00501"/>
    </source>
</evidence>
<dbReference type="PANTHER" id="PTHR43201:SF5">
    <property type="entry name" value="MEDIUM-CHAIN ACYL-COA LIGASE ACSF2, MITOCHONDRIAL"/>
    <property type="match status" value="1"/>
</dbReference>
<reference evidence="5 6" key="1">
    <citation type="submission" date="2012-06" db="EMBL/GenBank/DDBJ databases">
        <title>Complete genome sequence of Corynebacterium terpenotabidum Y-11 (=DSM 44721).</title>
        <authorList>
            <person name="Ruckert C."/>
            <person name="Albersmeier A."/>
            <person name="Al-Dilaimi A."/>
            <person name="Szczepanowski R."/>
            <person name="Kalinowski J."/>
        </authorList>
    </citation>
    <scope>NUCLEOTIDE SEQUENCE [LARGE SCALE GENOMIC DNA]</scope>
    <source>
        <strain evidence="5 6">Y-11</strain>
    </source>
</reference>
<accession>S4XG93</accession>
<dbReference type="InterPro" id="IPR020845">
    <property type="entry name" value="AMP-binding_CS"/>
</dbReference>
<dbReference type="InterPro" id="IPR042099">
    <property type="entry name" value="ANL_N_sf"/>
</dbReference>
<feature type="domain" description="AMP-dependent synthetase/ligase" evidence="3">
    <location>
        <begin position="48"/>
        <end position="408"/>
    </location>
</feature>
<dbReference type="RefSeq" id="WP_020441952.1">
    <property type="nucleotide sequence ID" value="NC_021663.1"/>
</dbReference>
<dbReference type="EMBL" id="CP003696">
    <property type="protein sequence ID" value="AGP31599.1"/>
    <property type="molecule type" value="Genomic_DNA"/>
</dbReference>
<dbReference type="Pfam" id="PF13193">
    <property type="entry name" value="AMP-binding_C"/>
    <property type="match status" value="1"/>
</dbReference>
<dbReference type="Proteomes" id="UP000014809">
    <property type="component" value="Chromosome"/>
</dbReference>
<evidence type="ECO:0000313" key="6">
    <source>
        <dbReference type="Proteomes" id="UP000014809"/>
    </source>
</evidence>
<feature type="domain" description="AMP-binding enzyme C-terminal" evidence="4">
    <location>
        <begin position="459"/>
        <end position="536"/>
    </location>
</feature>